<organism evidence="2 3">
    <name type="scientific">Knufia peltigerae</name>
    <dbReference type="NCBI Taxonomy" id="1002370"/>
    <lineage>
        <taxon>Eukaryota</taxon>
        <taxon>Fungi</taxon>
        <taxon>Dikarya</taxon>
        <taxon>Ascomycota</taxon>
        <taxon>Pezizomycotina</taxon>
        <taxon>Eurotiomycetes</taxon>
        <taxon>Chaetothyriomycetidae</taxon>
        <taxon>Chaetothyriales</taxon>
        <taxon>Trichomeriaceae</taxon>
        <taxon>Knufia</taxon>
    </lineage>
</organism>
<comment type="caution">
    <text evidence="2">The sequence shown here is derived from an EMBL/GenBank/DDBJ whole genome shotgun (WGS) entry which is preliminary data.</text>
</comment>
<feature type="compositionally biased region" description="Basic residues" evidence="1">
    <location>
        <begin position="224"/>
        <end position="233"/>
    </location>
</feature>
<dbReference type="EMBL" id="JAPDRN010000080">
    <property type="protein sequence ID" value="KAJ9626790.1"/>
    <property type="molecule type" value="Genomic_DNA"/>
</dbReference>
<feature type="compositionally biased region" description="Low complexity" evidence="1">
    <location>
        <begin position="181"/>
        <end position="197"/>
    </location>
</feature>
<feature type="compositionally biased region" description="Basic and acidic residues" evidence="1">
    <location>
        <begin position="112"/>
        <end position="126"/>
    </location>
</feature>
<gene>
    <name evidence="2" type="ORF">H2204_009935</name>
</gene>
<evidence type="ECO:0000313" key="2">
    <source>
        <dbReference type="EMBL" id="KAJ9626790.1"/>
    </source>
</evidence>
<feature type="region of interest" description="Disordered" evidence="1">
    <location>
        <begin position="43"/>
        <end position="260"/>
    </location>
</feature>
<evidence type="ECO:0000256" key="1">
    <source>
        <dbReference type="SAM" id="MobiDB-lite"/>
    </source>
</evidence>
<feature type="compositionally biased region" description="Polar residues" evidence="1">
    <location>
        <begin position="147"/>
        <end position="159"/>
    </location>
</feature>
<sequence>MPPFHAFQYEWSDDDSDVNIEDFKKVPKSQKWTHQRDISTDVKVVGDDFDSGPSTTHHSPQHRVRRGHERERSLPSNPAINLSDDASREPSPQGHAVEIENDRKWQQNCRGDTNKDEWLELSESDRNATQQIYENESIELPPHGGTTLVQESQALTRGSSLVVEQAQDAVVSSPSPTDQNPQRSSPPTHTSQSPQRSTKLRHAISQSARARDPRDTTGSSRPARNTKRRKGKTNHLIWSNRKDQCPMSIELSAQASSSMR</sequence>
<feature type="compositionally biased region" description="Polar residues" evidence="1">
    <location>
        <begin position="251"/>
        <end position="260"/>
    </location>
</feature>
<protein>
    <submittedName>
        <fullName evidence="2">Uncharacterized protein</fullName>
    </submittedName>
</protein>
<evidence type="ECO:0000313" key="3">
    <source>
        <dbReference type="Proteomes" id="UP001172681"/>
    </source>
</evidence>
<dbReference type="AlphaFoldDB" id="A0AA39CUL2"/>
<proteinExistence type="predicted"/>
<name>A0AA39CUL2_9EURO</name>
<feature type="compositionally biased region" description="Polar residues" evidence="1">
    <location>
        <begin position="170"/>
        <end position="180"/>
    </location>
</feature>
<keyword evidence="3" id="KW-1185">Reference proteome</keyword>
<accession>A0AA39CUL2</accession>
<dbReference type="Proteomes" id="UP001172681">
    <property type="component" value="Unassembled WGS sequence"/>
</dbReference>
<reference evidence="2" key="1">
    <citation type="submission" date="2022-10" db="EMBL/GenBank/DDBJ databases">
        <title>Culturing micro-colonial fungi from biological soil crusts in the Mojave desert and describing Neophaeococcomyces mojavensis, and introducing the new genera and species Taxawa tesnikishii.</title>
        <authorList>
            <person name="Kurbessoian T."/>
            <person name="Stajich J.E."/>
        </authorList>
    </citation>
    <scope>NUCLEOTIDE SEQUENCE</scope>
    <source>
        <strain evidence="2">TK_35</strain>
    </source>
</reference>